<protein>
    <submittedName>
        <fullName evidence="5">Flavin reductase domain FMN-binding protein</fullName>
    </submittedName>
</protein>
<evidence type="ECO:0000256" key="2">
    <source>
        <dbReference type="ARBA" id="ARBA00022630"/>
    </source>
</evidence>
<gene>
    <name evidence="5" type="ORF">BROSI_A3180</name>
</gene>
<dbReference type="InterPro" id="IPR012349">
    <property type="entry name" value="Split_barrel_FMN-bd"/>
</dbReference>
<dbReference type="InterPro" id="IPR052174">
    <property type="entry name" value="Flavoredoxin"/>
</dbReference>
<evidence type="ECO:0000313" key="5">
    <source>
        <dbReference type="EMBL" id="GAN34637.1"/>
    </source>
</evidence>
<dbReference type="Pfam" id="PF01613">
    <property type="entry name" value="Flavin_Reduct"/>
    <property type="match status" value="1"/>
</dbReference>
<evidence type="ECO:0000256" key="1">
    <source>
        <dbReference type="ARBA" id="ARBA00001917"/>
    </source>
</evidence>
<dbReference type="SMART" id="SM00903">
    <property type="entry name" value="Flavin_Reduct"/>
    <property type="match status" value="1"/>
</dbReference>
<evidence type="ECO:0000256" key="3">
    <source>
        <dbReference type="ARBA" id="ARBA00038054"/>
    </source>
</evidence>
<comment type="caution">
    <text evidence="5">The sequence shown here is derived from an EMBL/GenBank/DDBJ whole genome shotgun (WGS) entry which is preliminary data.</text>
</comment>
<dbReference type="PANTHER" id="PTHR43567:SF1">
    <property type="entry name" value="FLAVOREDOXIN"/>
    <property type="match status" value="1"/>
</dbReference>
<evidence type="ECO:0000313" key="6">
    <source>
        <dbReference type="Proteomes" id="UP000032309"/>
    </source>
</evidence>
<comment type="cofactor">
    <cofactor evidence="1">
        <name>FMN</name>
        <dbReference type="ChEBI" id="CHEBI:58210"/>
    </cofactor>
</comment>
<accession>A0ABQ0K0Q6</accession>
<dbReference type="SUPFAM" id="SSF50475">
    <property type="entry name" value="FMN-binding split barrel"/>
    <property type="match status" value="1"/>
</dbReference>
<dbReference type="Proteomes" id="UP000032309">
    <property type="component" value="Unassembled WGS sequence"/>
</dbReference>
<organism evidence="5 6">
    <name type="scientific">Candidatus Brocadia sinica JPN1</name>
    <dbReference type="NCBI Taxonomy" id="1197129"/>
    <lineage>
        <taxon>Bacteria</taxon>
        <taxon>Pseudomonadati</taxon>
        <taxon>Planctomycetota</taxon>
        <taxon>Candidatus Brocadiia</taxon>
        <taxon>Candidatus Brocadiales</taxon>
        <taxon>Candidatus Brocadiaceae</taxon>
        <taxon>Candidatus Brocadia</taxon>
    </lineage>
</organism>
<comment type="similarity">
    <text evidence="3">Belongs to the flavoredoxin family.</text>
</comment>
<dbReference type="Gene3D" id="2.30.110.10">
    <property type="entry name" value="Electron Transport, Fmn-binding Protein, Chain A"/>
    <property type="match status" value="1"/>
</dbReference>
<keyword evidence="2" id="KW-0285">Flavoprotein</keyword>
<dbReference type="PANTHER" id="PTHR43567">
    <property type="entry name" value="FLAVOREDOXIN-RELATED-RELATED"/>
    <property type="match status" value="1"/>
</dbReference>
<reference evidence="6" key="1">
    <citation type="journal article" date="2015" name="Genome Announc.">
        <title>Draft Genome Sequence of an Anaerobic Ammonium-Oxidizing Bacterium, "Candidatus Brocadia sinica".</title>
        <authorList>
            <person name="Oshiki M."/>
            <person name="Shinyako-Hata K."/>
            <person name="Satoh H."/>
            <person name="Okabe S."/>
        </authorList>
    </citation>
    <scope>NUCLEOTIDE SEQUENCE [LARGE SCALE GENOMIC DNA]</scope>
    <source>
        <strain evidence="6">JPN1</strain>
    </source>
</reference>
<dbReference type="InterPro" id="IPR002563">
    <property type="entry name" value="Flavin_Rdtase-like_dom"/>
</dbReference>
<keyword evidence="6" id="KW-1185">Reference proteome</keyword>
<feature type="domain" description="Flavin reductase like" evidence="4">
    <location>
        <begin position="1"/>
        <end position="132"/>
    </location>
</feature>
<evidence type="ECO:0000259" key="4">
    <source>
        <dbReference type="SMART" id="SM00903"/>
    </source>
</evidence>
<sequence length="145" mass="16317">MTMSWHMMIDFEPPIVGCVISNRNYTFDILKATRECVINIPTVELAEKVVGCGNTSGRKVDKFKTFELTQTSASCIKAPLIDECYANLECKVFDGKMVAKYNIFILEVLKAWIDPANKDPRTIHHRGRGAFMVAGETIKLPSLMK</sequence>
<name>A0ABQ0K0Q6_9BACT</name>
<proteinExistence type="inferred from homology"/>
<dbReference type="EMBL" id="BAFN01000001">
    <property type="protein sequence ID" value="GAN34637.1"/>
    <property type="molecule type" value="Genomic_DNA"/>
</dbReference>